<sequence>MNYNSSAFSISPTTVQIVNCKFINVLKLDHNHLTDQIPPELSALDRIKKFNALRPEFLFQSFYILKRNHLLIPTTHTNLSEEEINSMETRVTAMEKFILRLSLMELQMATNDYDFEIKNVIDQGDMGVMYTAVFQNGLLLAVKRLHRFESLENQKLKF</sequence>
<reference evidence="1 2" key="2">
    <citation type="journal article" date="2022" name="Mol. Ecol. Resour.">
        <title>The genomes of chicory, endive, great burdock and yacon provide insights into Asteraceae paleo-polyploidization history and plant inulin production.</title>
        <authorList>
            <person name="Fan W."/>
            <person name="Wang S."/>
            <person name="Wang H."/>
            <person name="Wang A."/>
            <person name="Jiang F."/>
            <person name="Liu H."/>
            <person name="Zhao H."/>
            <person name="Xu D."/>
            <person name="Zhang Y."/>
        </authorList>
    </citation>
    <scope>NUCLEOTIDE SEQUENCE [LARGE SCALE GENOMIC DNA]</scope>
    <source>
        <strain evidence="2">cv. Punajuju</strain>
        <tissue evidence="1">Leaves</tissue>
    </source>
</reference>
<accession>A0ACB9GDZ8</accession>
<gene>
    <name evidence="1" type="ORF">L2E82_11763</name>
</gene>
<dbReference type="EMBL" id="CM042010">
    <property type="protein sequence ID" value="KAI3781739.1"/>
    <property type="molecule type" value="Genomic_DNA"/>
</dbReference>
<name>A0ACB9GDZ8_CICIN</name>
<organism evidence="1 2">
    <name type="scientific">Cichorium intybus</name>
    <name type="common">Chicory</name>
    <dbReference type="NCBI Taxonomy" id="13427"/>
    <lineage>
        <taxon>Eukaryota</taxon>
        <taxon>Viridiplantae</taxon>
        <taxon>Streptophyta</taxon>
        <taxon>Embryophyta</taxon>
        <taxon>Tracheophyta</taxon>
        <taxon>Spermatophyta</taxon>
        <taxon>Magnoliopsida</taxon>
        <taxon>eudicotyledons</taxon>
        <taxon>Gunneridae</taxon>
        <taxon>Pentapetalae</taxon>
        <taxon>asterids</taxon>
        <taxon>campanulids</taxon>
        <taxon>Asterales</taxon>
        <taxon>Asteraceae</taxon>
        <taxon>Cichorioideae</taxon>
        <taxon>Cichorieae</taxon>
        <taxon>Cichoriinae</taxon>
        <taxon>Cichorium</taxon>
    </lineage>
</organism>
<keyword evidence="2" id="KW-1185">Reference proteome</keyword>
<evidence type="ECO:0000313" key="1">
    <source>
        <dbReference type="EMBL" id="KAI3781739.1"/>
    </source>
</evidence>
<protein>
    <submittedName>
        <fullName evidence="1">Uncharacterized protein</fullName>
    </submittedName>
</protein>
<evidence type="ECO:0000313" key="2">
    <source>
        <dbReference type="Proteomes" id="UP001055811"/>
    </source>
</evidence>
<dbReference type="Proteomes" id="UP001055811">
    <property type="component" value="Linkage Group LG02"/>
</dbReference>
<comment type="caution">
    <text evidence="1">The sequence shown here is derived from an EMBL/GenBank/DDBJ whole genome shotgun (WGS) entry which is preliminary data.</text>
</comment>
<reference evidence="2" key="1">
    <citation type="journal article" date="2022" name="Mol. Ecol. Resour.">
        <title>The genomes of chicory, endive, great burdock and yacon provide insights into Asteraceae palaeo-polyploidization history and plant inulin production.</title>
        <authorList>
            <person name="Fan W."/>
            <person name="Wang S."/>
            <person name="Wang H."/>
            <person name="Wang A."/>
            <person name="Jiang F."/>
            <person name="Liu H."/>
            <person name="Zhao H."/>
            <person name="Xu D."/>
            <person name="Zhang Y."/>
        </authorList>
    </citation>
    <scope>NUCLEOTIDE SEQUENCE [LARGE SCALE GENOMIC DNA]</scope>
    <source>
        <strain evidence="2">cv. Punajuju</strain>
    </source>
</reference>
<proteinExistence type="predicted"/>